<dbReference type="Gene3D" id="3.10.129.10">
    <property type="entry name" value="Hotdog Thioesterase"/>
    <property type="match status" value="1"/>
</dbReference>
<feature type="domain" description="Thioesterase" evidence="24">
    <location>
        <begin position="51"/>
        <end position="121"/>
    </location>
</feature>
<dbReference type="PANTHER" id="PTHR12418">
    <property type="entry name" value="ACYL-COENZYME A THIOESTERASE THEM4"/>
    <property type="match status" value="1"/>
</dbReference>
<dbReference type="GO" id="GO:0016020">
    <property type="term" value="C:membrane"/>
    <property type="evidence" value="ECO:0007669"/>
    <property type="project" value="UniProtKB-SubCell"/>
</dbReference>
<protein>
    <recommendedName>
        <fullName evidence="17">Acyl-coenzyme A thioesterase THEM4</fullName>
        <ecNumber evidence="16">3.1.2.2</ecNumber>
    </recommendedName>
    <alternativeName>
        <fullName evidence="18">Thioesterase superfamily member 4</fullName>
    </alternativeName>
</protein>
<organism evidence="25 26">
    <name type="scientific">Anoxybacter fermentans</name>
    <dbReference type="NCBI Taxonomy" id="1323375"/>
    <lineage>
        <taxon>Bacteria</taxon>
        <taxon>Bacillati</taxon>
        <taxon>Bacillota</taxon>
        <taxon>Clostridia</taxon>
        <taxon>Halanaerobiales</taxon>
        <taxon>Anoxybacter</taxon>
    </lineage>
</organism>
<accession>A0A3S9SVI4</accession>
<sequence length="133" mass="14965">MEGKNMEDLNMCFACGKDNPIGFKLVFREVGENKVMAIFTPEEFHQGYPEVMHGGLITTLLDEAMAKVINFRGIQAVTATLEVKFRNPVPIGRELKIFGELVEEKKRRCGMKAWVEDEEGNILAEASAVFIKL</sequence>
<evidence type="ECO:0000259" key="24">
    <source>
        <dbReference type="Pfam" id="PF03061"/>
    </source>
</evidence>
<comment type="subcellular location">
    <subcellularLocation>
        <location evidence="3">Cell projection</location>
        <location evidence="3">Ruffle membrane</location>
    </subcellularLocation>
    <subcellularLocation>
        <location evidence="2">Cytoplasm</location>
    </subcellularLocation>
    <subcellularLocation>
        <location evidence="1">Membrane</location>
        <topology evidence="1">Peripheral membrane protein</topology>
    </subcellularLocation>
</comment>
<evidence type="ECO:0000256" key="8">
    <source>
        <dbReference type="ARBA" id="ARBA00022832"/>
    </source>
</evidence>
<keyword evidence="9" id="KW-0809">Transit peptide</keyword>
<dbReference type="InterPro" id="IPR006683">
    <property type="entry name" value="Thioestr_dom"/>
</dbReference>
<evidence type="ECO:0000256" key="5">
    <source>
        <dbReference type="ARBA" id="ARBA00022490"/>
    </source>
</evidence>
<dbReference type="SUPFAM" id="SSF54637">
    <property type="entry name" value="Thioesterase/thiol ester dehydrase-isomerase"/>
    <property type="match status" value="1"/>
</dbReference>
<evidence type="ECO:0000256" key="1">
    <source>
        <dbReference type="ARBA" id="ARBA00004170"/>
    </source>
</evidence>
<keyword evidence="11" id="KW-0472">Membrane</keyword>
<evidence type="ECO:0000256" key="13">
    <source>
        <dbReference type="ARBA" id="ARBA00035852"/>
    </source>
</evidence>
<dbReference type="GO" id="GO:0005737">
    <property type="term" value="C:cytoplasm"/>
    <property type="evidence" value="ECO:0007669"/>
    <property type="project" value="UniProtKB-SubCell"/>
</dbReference>
<evidence type="ECO:0000256" key="11">
    <source>
        <dbReference type="ARBA" id="ARBA00023136"/>
    </source>
</evidence>
<evidence type="ECO:0000256" key="3">
    <source>
        <dbReference type="ARBA" id="ARBA00004632"/>
    </source>
</evidence>
<name>A0A3S9SVI4_9FIRM</name>
<dbReference type="CDD" id="cd03443">
    <property type="entry name" value="PaaI_thioesterase"/>
    <property type="match status" value="1"/>
</dbReference>
<dbReference type="GO" id="GO:0006631">
    <property type="term" value="P:fatty acid metabolic process"/>
    <property type="evidence" value="ECO:0007669"/>
    <property type="project" value="UniProtKB-KW"/>
</dbReference>
<keyword evidence="26" id="KW-1185">Reference proteome</keyword>
<dbReference type="Pfam" id="PF03061">
    <property type="entry name" value="4HBT"/>
    <property type="match status" value="1"/>
</dbReference>
<dbReference type="PANTHER" id="PTHR12418:SF19">
    <property type="entry name" value="ACYL-COENZYME A THIOESTERASE THEM4"/>
    <property type="match status" value="1"/>
</dbReference>
<keyword evidence="8" id="KW-0276">Fatty acid metabolism</keyword>
<evidence type="ECO:0000256" key="21">
    <source>
        <dbReference type="ARBA" id="ARBA00047969"/>
    </source>
</evidence>
<evidence type="ECO:0000256" key="17">
    <source>
        <dbReference type="ARBA" id="ARBA00040123"/>
    </source>
</evidence>
<evidence type="ECO:0000256" key="12">
    <source>
        <dbReference type="ARBA" id="ARBA00023273"/>
    </source>
</evidence>
<keyword evidence="6" id="KW-0053">Apoptosis</keyword>
<evidence type="ECO:0000256" key="7">
    <source>
        <dbReference type="ARBA" id="ARBA00022801"/>
    </source>
</evidence>
<comment type="catalytic activity">
    <reaction evidence="20">
        <text>hexadecanoyl-CoA + H2O = hexadecanoate + CoA + H(+)</text>
        <dbReference type="Rhea" id="RHEA:16645"/>
        <dbReference type="ChEBI" id="CHEBI:7896"/>
        <dbReference type="ChEBI" id="CHEBI:15377"/>
        <dbReference type="ChEBI" id="CHEBI:15378"/>
        <dbReference type="ChEBI" id="CHEBI:57287"/>
        <dbReference type="ChEBI" id="CHEBI:57379"/>
        <dbReference type="EC" id="3.1.2.2"/>
    </reaction>
    <physiologicalReaction direction="left-to-right" evidence="20">
        <dbReference type="Rhea" id="RHEA:16646"/>
    </physiologicalReaction>
</comment>
<evidence type="ECO:0000313" key="26">
    <source>
        <dbReference type="Proteomes" id="UP000267250"/>
    </source>
</evidence>
<evidence type="ECO:0000256" key="2">
    <source>
        <dbReference type="ARBA" id="ARBA00004496"/>
    </source>
</evidence>
<evidence type="ECO:0000256" key="6">
    <source>
        <dbReference type="ARBA" id="ARBA00022703"/>
    </source>
</evidence>
<comment type="catalytic activity">
    <reaction evidence="19">
        <text>octanoyl-CoA + H2O = octanoate + CoA + H(+)</text>
        <dbReference type="Rhea" id="RHEA:30143"/>
        <dbReference type="ChEBI" id="CHEBI:15377"/>
        <dbReference type="ChEBI" id="CHEBI:15378"/>
        <dbReference type="ChEBI" id="CHEBI:25646"/>
        <dbReference type="ChEBI" id="CHEBI:57287"/>
        <dbReference type="ChEBI" id="CHEBI:57386"/>
    </reaction>
    <physiologicalReaction direction="left-to-right" evidence="19">
        <dbReference type="Rhea" id="RHEA:30144"/>
    </physiologicalReaction>
</comment>
<comment type="catalytic activity">
    <reaction evidence="21">
        <text>decanoyl-CoA + H2O = decanoate + CoA + H(+)</text>
        <dbReference type="Rhea" id="RHEA:40059"/>
        <dbReference type="ChEBI" id="CHEBI:15377"/>
        <dbReference type="ChEBI" id="CHEBI:15378"/>
        <dbReference type="ChEBI" id="CHEBI:27689"/>
        <dbReference type="ChEBI" id="CHEBI:57287"/>
        <dbReference type="ChEBI" id="CHEBI:61430"/>
    </reaction>
    <physiologicalReaction direction="left-to-right" evidence="21">
        <dbReference type="Rhea" id="RHEA:40060"/>
    </physiologicalReaction>
</comment>
<evidence type="ECO:0000256" key="15">
    <source>
        <dbReference type="ARBA" id="ARBA00038456"/>
    </source>
</evidence>
<gene>
    <name evidence="25" type="ORF">BBF96_02050</name>
</gene>
<evidence type="ECO:0000256" key="20">
    <source>
        <dbReference type="ARBA" id="ARBA00047734"/>
    </source>
</evidence>
<comment type="catalytic activity">
    <reaction evidence="22">
        <text>dodecanoyl-CoA + H2O = dodecanoate + CoA + H(+)</text>
        <dbReference type="Rhea" id="RHEA:30135"/>
        <dbReference type="ChEBI" id="CHEBI:15377"/>
        <dbReference type="ChEBI" id="CHEBI:15378"/>
        <dbReference type="ChEBI" id="CHEBI:18262"/>
        <dbReference type="ChEBI" id="CHEBI:57287"/>
        <dbReference type="ChEBI" id="CHEBI:57375"/>
    </reaction>
    <physiologicalReaction direction="left-to-right" evidence="22">
        <dbReference type="Rhea" id="RHEA:30136"/>
    </physiologicalReaction>
</comment>
<dbReference type="GO" id="GO:0016787">
    <property type="term" value="F:hydrolase activity"/>
    <property type="evidence" value="ECO:0007669"/>
    <property type="project" value="UniProtKB-KW"/>
</dbReference>
<dbReference type="AlphaFoldDB" id="A0A3S9SVI4"/>
<dbReference type="Proteomes" id="UP000267250">
    <property type="component" value="Chromosome"/>
</dbReference>
<dbReference type="EMBL" id="CP016379">
    <property type="protein sequence ID" value="AZR72284.1"/>
    <property type="molecule type" value="Genomic_DNA"/>
</dbReference>
<evidence type="ECO:0000256" key="19">
    <source>
        <dbReference type="ARBA" id="ARBA00047588"/>
    </source>
</evidence>
<comment type="catalytic activity">
    <reaction evidence="14">
        <text>(9Z)-octadecenoyl-CoA + H2O = (9Z)-octadecenoate + CoA + H(+)</text>
        <dbReference type="Rhea" id="RHEA:40139"/>
        <dbReference type="ChEBI" id="CHEBI:15377"/>
        <dbReference type="ChEBI" id="CHEBI:15378"/>
        <dbReference type="ChEBI" id="CHEBI:30823"/>
        <dbReference type="ChEBI" id="CHEBI:57287"/>
        <dbReference type="ChEBI" id="CHEBI:57387"/>
    </reaction>
    <physiologicalReaction direction="left-to-right" evidence="14">
        <dbReference type="Rhea" id="RHEA:40140"/>
    </physiologicalReaction>
</comment>
<evidence type="ECO:0000256" key="9">
    <source>
        <dbReference type="ARBA" id="ARBA00022946"/>
    </source>
</evidence>
<evidence type="ECO:0000256" key="23">
    <source>
        <dbReference type="ARBA" id="ARBA00048180"/>
    </source>
</evidence>
<keyword evidence="4" id="KW-1003">Cell membrane</keyword>
<evidence type="ECO:0000256" key="22">
    <source>
        <dbReference type="ARBA" id="ARBA00048074"/>
    </source>
</evidence>
<evidence type="ECO:0000256" key="4">
    <source>
        <dbReference type="ARBA" id="ARBA00022475"/>
    </source>
</evidence>
<keyword evidence="5" id="KW-0963">Cytoplasm</keyword>
<dbReference type="KEGG" id="aft:BBF96_02050"/>
<dbReference type="InterPro" id="IPR029069">
    <property type="entry name" value="HotDog_dom_sf"/>
</dbReference>
<evidence type="ECO:0000256" key="14">
    <source>
        <dbReference type="ARBA" id="ARBA00037002"/>
    </source>
</evidence>
<evidence type="ECO:0000313" key="25">
    <source>
        <dbReference type="EMBL" id="AZR72284.1"/>
    </source>
</evidence>
<evidence type="ECO:0000256" key="18">
    <source>
        <dbReference type="ARBA" id="ARBA00043210"/>
    </source>
</evidence>
<evidence type="ECO:0000256" key="10">
    <source>
        <dbReference type="ARBA" id="ARBA00023098"/>
    </source>
</evidence>
<keyword evidence="10" id="KW-0443">Lipid metabolism</keyword>
<comment type="catalytic activity">
    <reaction evidence="13">
        <text>(5Z,8Z,11Z,14Z)-eicosatetraenoyl-CoA + H2O = (5Z,8Z,11Z,14Z)-eicosatetraenoate + CoA + H(+)</text>
        <dbReference type="Rhea" id="RHEA:40151"/>
        <dbReference type="ChEBI" id="CHEBI:15377"/>
        <dbReference type="ChEBI" id="CHEBI:15378"/>
        <dbReference type="ChEBI" id="CHEBI:32395"/>
        <dbReference type="ChEBI" id="CHEBI:57287"/>
        <dbReference type="ChEBI" id="CHEBI:57368"/>
    </reaction>
    <physiologicalReaction direction="left-to-right" evidence="13">
        <dbReference type="Rhea" id="RHEA:40152"/>
    </physiologicalReaction>
</comment>
<comment type="similarity">
    <text evidence="15">Belongs to the THEM4/THEM5 thioesterase family.</text>
</comment>
<keyword evidence="7" id="KW-0378">Hydrolase</keyword>
<dbReference type="EC" id="3.1.2.2" evidence="16"/>
<comment type="catalytic activity">
    <reaction evidence="23">
        <text>tetradecanoyl-CoA + H2O = tetradecanoate + CoA + H(+)</text>
        <dbReference type="Rhea" id="RHEA:40119"/>
        <dbReference type="ChEBI" id="CHEBI:15377"/>
        <dbReference type="ChEBI" id="CHEBI:15378"/>
        <dbReference type="ChEBI" id="CHEBI:30807"/>
        <dbReference type="ChEBI" id="CHEBI:57287"/>
        <dbReference type="ChEBI" id="CHEBI:57385"/>
    </reaction>
    <physiologicalReaction direction="left-to-right" evidence="23">
        <dbReference type="Rhea" id="RHEA:40120"/>
    </physiologicalReaction>
</comment>
<proteinExistence type="inferred from homology"/>
<dbReference type="InterPro" id="IPR052365">
    <property type="entry name" value="THEM4/THEM5_acyl-CoA_thioest"/>
</dbReference>
<evidence type="ECO:0000256" key="16">
    <source>
        <dbReference type="ARBA" id="ARBA00038848"/>
    </source>
</evidence>
<reference evidence="25 26" key="1">
    <citation type="submission" date="2016-07" db="EMBL/GenBank/DDBJ databases">
        <title>Genome and transcriptome analysis of iron-reducing fermentative bacteria Anoxybacter fermentans.</title>
        <authorList>
            <person name="Zeng X."/>
            <person name="Shao Z."/>
        </authorList>
    </citation>
    <scope>NUCLEOTIDE SEQUENCE [LARGE SCALE GENOMIC DNA]</scope>
    <source>
        <strain evidence="25 26">DY22613</strain>
    </source>
</reference>
<keyword evidence="12" id="KW-0966">Cell projection</keyword>